<evidence type="ECO:0000313" key="2">
    <source>
        <dbReference type="EMBL" id="KAJ7374884.1"/>
    </source>
</evidence>
<gene>
    <name evidence="2" type="ORF">OS493_005237</name>
</gene>
<accession>A0A9W9Z5R8</accession>
<name>A0A9W9Z5R8_9CNID</name>
<feature type="region of interest" description="Disordered" evidence="1">
    <location>
        <begin position="26"/>
        <end position="49"/>
    </location>
</feature>
<evidence type="ECO:0000313" key="3">
    <source>
        <dbReference type="Proteomes" id="UP001163046"/>
    </source>
</evidence>
<proteinExistence type="predicted"/>
<feature type="compositionally biased region" description="Polar residues" evidence="1">
    <location>
        <begin position="28"/>
        <end position="39"/>
    </location>
</feature>
<comment type="caution">
    <text evidence="2">The sequence shown here is derived from an EMBL/GenBank/DDBJ whole genome shotgun (WGS) entry which is preliminary data.</text>
</comment>
<organism evidence="2 3">
    <name type="scientific">Desmophyllum pertusum</name>
    <dbReference type="NCBI Taxonomy" id="174260"/>
    <lineage>
        <taxon>Eukaryota</taxon>
        <taxon>Metazoa</taxon>
        <taxon>Cnidaria</taxon>
        <taxon>Anthozoa</taxon>
        <taxon>Hexacorallia</taxon>
        <taxon>Scleractinia</taxon>
        <taxon>Caryophylliina</taxon>
        <taxon>Caryophylliidae</taxon>
        <taxon>Desmophyllum</taxon>
    </lineage>
</organism>
<dbReference type="Proteomes" id="UP001163046">
    <property type="component" value="Unassembled WGS sequence"/>
</dbReference>
<dbReference type="EMBL" id="MU826827">
    <property type="protein sequence ID" value="KAJ7374884.1"/>
    <property type="molecule type" value="Genomic_DNA"/>
</dbReference>
<protein>
    <submittedName>
        <fullName evidence="2">Uncharacterized protein</fullName>
    </submittedName>
</protein>
<sequence>MNPRRTTLRPSDCKVSCLAPRNFHPRTLQGQGATETISPQHLCRGRTPHDQSCLPASVCPGSRRWGEDLLLLKRRKRLALEIRKHRDKNARFVRLFAASFDDKIVNWEIGHEFHKRYDGHTPITSRSGEL</sequence>
<reference evidence="2" key="1">
    <citation type="submission" date="2023-01" db="EMBL/GenBank/DDBJ databases">
        <title>Genome assembly of the deep-sea coral Lophelia pertusa.</title>
        <authorList>
            <person name="Herrera S."/>
            <person name="Cordes E."/>
        </authorList>
    </citation>
    <scope>NUCLEOTIDE SEQUENCE</scope>
    <source>
        <strain evidence="2">USNM1676648</strain>
        <tissue evidence="2">Polyp</tissue>
    </source>
</reference>
<dbReference type="AlphaFoldDB" id="A0A9W9Z5R8"/>
<keyword evidence="3" id="KW-1185">Reference proteome</keyword>
<evidence type="ECO:0000256" key="1">
    <source>
        <dbReference type="SAM" id="MobiDB-lite"/>
    </source>
</evidence>